<comment type="caution">
    <text evidence="2">The sequence shown here is derived from an EMBL/GenBank/DDBJ whole genome shotgun (WGS) entry which is preliminary data.</text>
</comment>
<sequence length="782" mass="88356">FSKSIVAAVTISRSIQSSSLTRLPPSYACPTRAMAAANGTKRRTMPRRRTTKTSRMSVVIPSVIVAVLLIYLHLTSKQLQQILEDAESGEEASPELVVALSDQTIDLIVQTAAEQLQQQQQQQHRPEAFDEQFQTDDDVDKKALQWLQSNEKNQIGHNEVVNSPPKFNPPPSYWEHHHQEFNENNSALLDKQNLSLLRKQQLKQRRNKLRHPILPKKVITVVGPESSGSTFLATTLAVAVGADLGKTNNVNRRRARSVDGKFEIQHLSLPWGWHCEDNSSDEIRVNIVDALVPGECFSYELGPSLDPAFAEQLFERKGAKPLEMPRYGPQTENEAQILQQCRDEVFISEQSNSSCGAKCGAGVFNGYALYPQRFSVNITSHIEWYSQRGVDVTVILSTRDRSISQRGKEKGHCKIKDVGKREDEVALELMKEGLDKYGAFGSIGRDRVIVSSYEALMSMKDEYLFGLYKQLRVNSTYVPSFVDGNEKYVTDANEANMDNNSVASKHDVLAQQPKPMASDANPKDSLLPKKLITVVGLEGSGSTFLSTALDRVVATDGETRLQHISLPQGRTCQMSLINPITVDALVPEECFRYEHKLKDFDLLNIKRCQDEVHISENNNNNNNKEGLKWSCGAKCGEGQFSGFALYPERFHVNVTSHIQWYLTRGVDVKVVLMLRDKTISTKEKLRNRRCDIPLEVANVEDDTSMKIMREAYQTYGEERVTVVSYEGLMQFKQSYLFEIYKSLGFESTYIPDFVDENRMYVAQDRQHQLHGSSLHKKRHVEG</sequence>
<evidence type="ECO:0000313" key="2">
    <source>
        <dbReference type="EMBL" id="KAK1735414.1"/>
    </source>
</evidence>
<dbReference type="Proteomes" id="UP001224775">
    <property type="component" value="Unassembled WGS sequence"/>
</dbReference>
<dbReference type="AlphaFoldDB" id="A0AAD8XWW3"/>
<feature type="non-terminal residue" evidence="2">
    <location>
        <position position="1"/>
    </location>
</feature>
<keyword evidence="1" id="KW-0812">Transmembrane</keyword>
<reference evidence="2" key="1">
    <citation type="submission" date="2023-06" db="EMBL/GenBank/DDBJ databases">
        <title>Survivors Of The Sea: Transcriptome response of Skeletonema marinoi to long-term dormancy.</title>
        <authorList>
            <person name="Pinder M.I.M."/>
            <person name="Kourtchenko O."/>
            <person name="Robertson E.K."/>
            <person name="Larsson T."/>
            <person name="Maumus F."/>
            <person name="Osuna-Cruz C.M."/>
            <person name="Vancaester E."/>
            <person name="Stenow R."/>
            <person name="Vandepoele K."/>
            <person name="Ploug H."/>
            <person name="Bruchert V."/>
            <person name="Godhe A."/>
            <person name="Topel M."/>
        </authorList>
    </citation>
    <scope>NUCLEOTIDE SEQUENCE</scope>
    <source>
        <strain evidence="2">R05AC</strain>
    </source>
</reference>
<dbReference type="EMBL" id="JATAAI010000034">
    <property type="protein sequence ID" value="KAK1735414.1"/>
    <property type="molecule type" value="Genomic_DNA"/>
</dbReference>
<proteinExistence type="predicted"/>
<keyword evidence="1" id="KW-1133">Transmembrane helix</keyword>
<keyword evidence="1" id="KW-0472">Membrane</keyword>
<evidence type="ECO:0000256" key="1">
    <source>
        <dbReference type="SAM" id="Phobius"/>
    </source>
</evidence>
<keyword evidence="3" id="KW-1185">Reference proteome</keyword>
<accession>A0AAD8XWW3</accession>
<name>A0AAD8XWW3_9STRA</name>
<feature type="transmembrane region" description="Helical" evidence="1">
    <location>
        <begin position="56"/>
        <end position="74"/>
    </location>
</feature>
<protein>
    <submittedName>
        <fullName evidence="2">Uncharacterized protein</fullName>
    </submittedName>
</protein>
<gene>
    <name evidence="2" type="ORF">QTG54_014028</name>
</gene>
<organism evidence="2 3">
    <name type="scientific">Skeletonema marinoi</name>
    <dbReference type="NCBI Taxonomy" id="267567"/>
    <lineage>
        <taxon>Eukaryota</taxon>
        <taxon>Sar</taxon>
        <taxon>Stramenopiles</taxon>
        <taxon>Ochrophyta</taxon>
        <taxon>Bacillariophyta</taxon>
        <taxon>Coscinodiscophyceae</taxon>
        <taxon>Thalassiosirophycidae</taxon>
        <taxon>Thalassiosirales</taxon>
        <taxon>Skeletonemataceae</taxon>
        <taxon>Skeletonema</taxon>
        <taxon>Skeletonema marinoi-dohrnii complex</taxon>
    </lineage>
</organism>
<evidence type="ECO:0000313" key="3">
    <source>
        <dbReference type="Proteomes" id="UP001224775"/>
    </source>
</evidence>